<comment type="caution">
    <text evidence="3">The sequence shown here is derived from an EMBL/GenBank/DDBJ whole genome shotgun (WGS) entry which is preliminary data.</text>
</comment>
<evidence type="ECO:0000256" key="1">
    <source>
        <dbReference type="SAM" id="MobiDB-lite"/>
    </source>
</evidence>
<dbReference type="PROSITE" id="PS50280">
    <property type="entry name" value="SET"/>
    <property type="match status" value="1"/>
</dbReference>
<dbReference type="PANTHER" id="PTHR13271">
    <property type="entry name" value="UNCHARACTERIZED PUTATIVE METHYLTRANSFERASE"/>
    <property type="match status" value="1"/>
</dbReference>
<dbReference type="EMBL" id="JAPVEA010000002">
    <property type="protein sequence ID" value="KAJ5460130.1"/>
    <property type="molecule type" value="Genomic_DNA"/>
</dbReference>
<evidence type="ECO:0000259" key="2">
    <source>
        <dbReference type="PROSITE" id="PS50280"/>
    </source>
</evidence>
<accession>A0AAD6CDY5</accession>
<dbReference type="Gene3D" id="3.90.1410.10">
    <property type="entry name" value="set domain protein methyltransferase, domain 1"/>
    <property type="match status" value="1"/>
</dbReference>
<sequence>MPRPEWWPGEDHEAFTEWAMERGVEALGVAPARFPGRGLGMIATRKIKVGTLNPRQPRHHMKTKADRHHPMKKGEAVVQVPTSVILTMDKIPSSFKNQFPEGTAVQTILAAYFTHGSDEELAEYDLWRKAWPTRQDFEDSLPILWPKVLGGLPWPDSEASDQENGSTNQPNFLPPCISGTWNSIDKGSPFKKYESEHRNLLLGQELRLRKAWADVTAALPDTDWRSFSYHWLILNTRSFYWVGAGQEPPEDRNDAMAMLPFADYFNHSDVECDVKFDEDGYTLRATEDYKKGDEVYMSYGSHPNDFLLAEYGFFLHKNDSDCIYLDDIIFRDLNSAEKQEELWLNQYYGNYQLISQGVCYRTEVAAALVYMNEEDWRTHVLEGSTEGVDEKKSEAIIKGWIRTYAAEADATMNSLQTAVQSNAMVQADRQKAEMLLRRWAQIKEICENALKAIDL</sequence>
<organism evidence="3 4">
    <name type="scientific">Penicillium daleae</name>
    <dbReference type="NCBI Taxonomy" id="63821"/>
    <lineage>
        <taxon>Eukaryota</taxon>
        <taxon>Fungi</taxon>
        <taxon>Dikarya</taxon>
        <taxon>Ascomycota</taxon>
        <taxon>Pezizomycotina</taxon>
        <taxon>Eurotiomycetes</taxon>
        <taxon>Eurotiomycetidae</taxon>
        <taxon>Eurotiales</taxon>
        <taxon>Aspergillaceae</taxon>
        <taxon>Penicillium</taxon>
    </lineage>
</organism>
<dbReference type="InterPro" id="IPR046341">
    <property type="entry name" value="SET_dom_sf"/>
</dbReference>
<dbReference type="SUPFAM" id="SSF82199">
    <property type="entry name" value="SET domain"/>
    <property type="match status" value="1"/>
</dbReference>
<dbReference type="GeneID" id="81595308"/>
<name>A0AAD6CDY5_9EURO</name>
<feature type="region of interest" description="Disordered" evidence="1">
    <location>
        <begin position="54"/>
        <end position="73"/>
    </location>
</feature>
<proteinExistence type="predicted"/>
<keyword evidence="4" id="KW-1185">Reference proteome</keyword>
<gene>
    <name evidence="3" type="ORF">N7458_001682</name>
</gene>
<feature type="compositionally biased region" description="Basic residues" evidence="1">
    <location>
        <begin position="56"/>
        <end position="71"/>
    </location>
</feature>
<reference evidence="3" key="2">
    <citation type="journal article" date="2023" name="IMA Fungus">
        <title>Comparative genomic study of the Penicillium genus elucidates a diverse pangenome and 15 lateral gene transfer events.</title>
        <authorList>
            <person name="Petersen C."/>
            <person name="Sorensen T."/>
            <person name="Nielsen M.R."/>
            <person name="Sondergaard T.E."/>
            <person name="Sorensen J.L."/>
            <person name="Fitzpatrick D.A."/>
            <person name="Frisvad J.C."/>
            <person name="Nielsen K.L."/>
        </authorList>
    </citation>
    <scope>NUCLEOTIDE SEQUENCE</scope>
    <source>
        <strain evidence="3">IBT 16125</strain>
    </source>
</reference>
<protein>
    <recommendedName>
        <fullName evidence="2">SET domain-containing protein</fullName>
    </recommendedName>
</protein>
<dbReference type="Proteomes" id="UP001213681">
    <property type="component" value="Unassembled WGS sequence"/>
</dbReference>
<dbReference type="RefSeq" id="XP_056769172.1">
    <property type="nucleotide sequence ID" value="XM_056905065.1"/>
</dbReference>
<dbReference type="InterPro" id="IPR001214">
    <property type="entry name" value="SET_dom"/>
</dbReference>
<evidence type="ECO:0000313" key="3">
    <source>
        <dbReference type="EMBL" id="KAJ5460130.1"/>
    </source>
</evidence>
<evidence type="ECO:0000313" key="4">
    <source>
        <dbReference type="Proteomes" id="UP001213681"/>
    </source>
</evidence>
<dbReference type="Pfam" id="PF00856">
    <property type="entry name" value="SET"/>
    <property type="match status" value="1"/>
</dbReference>
<dbReference type="AlphaFoldDB" id="A0AAD6CDY5"/>
<dbReference type="InterPro" id="IPR050600">
    <property type="entry name" value="SETD3_SETD6_MTase"/>
</dbReference>
<feature type="domain" description="SET" evidence="2">
    <location>
        <begin position="27"/>
        <end position="300"/>
    </location>
</feature>
<dbReference type="GO" id="GO:0016279">
    <property type="term" value="F:protein-lysine N-methyltransferase activity"/>
    <property type="evidence" value="ECO:0007669"/>
    <property type="project" value="TreeGrafter"/>
</dbReference>
<dbReference type="PANTHER" id="PTHR13271:SF137">
    <property type="entry name" value="SET DOMAIN-CONTAINING PROTEIN"/>
    <property type="match status" value="1"/>
</dbReference>
<reference evidence="3" key="1">
    <citation type="submission" date="2022-12" db="EMBL/GenBank/DDBJ databases">
        <authorList>
            <person name="Petersen C."/>
        </authorList>
    </citation>
    <scope>NUCLEOTIDE SEQUENCE</scope>
    <source>
        <strain evidence="3">IBT 16125</strain>
    </source>
</reference>